<proteinExistence type="predicted"/>
<gene>
    <name evidence="2" type="ORF">WMSIL1_LOCUS8555</name>
</gene>
<protein>
    <submittedName>
        <fullName evidence="2">Uncharacterized protein</fullName>
    </submittedName>
</protein>
<name>A0A564YQF6_HYMDI</name>
<dbReference type="AlphaFoldDB" id="A0A564YQF6"/>
<evidence type="ECO:0000313" key="2">
    <source>
        <dbReference type="EMBL" id="VUZ49527.1"/>
    </source>
</evidence>
<reference evidence="2 3" key="1">
    <citation type="submission" date="2019-07" db="EMBL/GenBank/DDBJ databases">
        <authorList>
            <person name="Jastrzebski P J."/>
            <person name="Paukszto L."/>
            <person name="Jastrzebski P J."/>
        </authorList>
    </citation>
    <scope>NUCLEOTIDE SEQUENCE [LARGE SCALE GENOMIC DNA]</scope>
    <source>
        <strain evidence="2 3">WMS-il1</strain>
    </source>
</reference>
<sequence>MRVAETQLTWRCFGTSLVHTISSFSYNSSVQLKHTYKNINGLQYTHKKHRLSLVRHIFLLSLFSTFIFYLSGCPHCLSLNTSWSNQLFVLLFNC</sequence>
<accession>A0A564YQF6</accession>
<evidence type="ECO:0000256" key="1">
    <source>
        <dbReference type="SAM" id="Phobius"/>
    </source>
</evidence>
<keyword evidence="1" id="KW-0472">Membrane</keyword>
<keyword evidence="1" id="KW-0812">Transmembrane</keyword>
<evidence type="ECO:0000313" key="3">
    <source>
        <dbReference type="Proteomes" id="UP000321570"/>
    </source>
</evidence>
<keyword evidence="1" id="KW-1133">Transmembrane helix</keyword>
<feature type="transmembrane region" description="Helical" evidence="1">
    <location>
        <begin position="53"/>
        <end position="72"/>
    </location>
</feature>
<keyword evidence="3" id="KW-1185">Reference proteome</keyword>
<dbReference type="Proteomes" id="UP000321570">
    <property type="component" value="Unassembled WGS sequence"/>
</dbReference>
<organism evidence="2 3">
    <name type="scientific">Hymenolepis diminuta</name>
    <name type="common">Rat tapeworm</name>
    <dbReference type="NCBI Taxonomy" id="6216"/>
    <lineage>
        <taxon>Eukaryota</taxon>
        <taxon>Metazoa</taxon>
        <taxon>Spiralia</taxon>
        <taxon>Lophotrochozoa</taxon>
        <taxon>Platyhelminthes</taxon>
        <taxon>Cestoda</taxon>
        <taxon>Eucestoda</taxon>
        <taxon>Cyclophyllidea</taxon>
        <taxon>Hymenolepididae</taxon>
        <taxon>Hymenolepis</taxon>
    </lineage>
</organism>
<dbReference type="EMBL" id="CABIJS010000333">
    <property type="protein sequence ID" value="VUZ49527.1"/>
    <property type="molecule type" value="Genomic_DNA"/>
</dbReference>